<organism evidence="3 4">
    <name type="scientific">Willisornis vidua</name>
    <name type="common">Xingu scale-backed antbird</name>
    <dbReference type="NCBI Taxonomy" id="1566151"/>
    <lineage>
        <taxon>Eukaryota</taxon>
        <taxon>Metazoa</taxon>
        <taxon>Chordata</taxon>
        <taxon>Craniata</taxon>
        <taxon>Vertebrata</taxon>
        <taxon>Euteleostomi</taxon>
        <taxon>Archelosauria</taxon>
        <taxon>Archosauria</taxon>
        <taxon>Dinosauria</taxon>
        <taxon>Saurischia</taxon>
        <taxon>Theropoda</taxon>
        <taxon>Coelurosauria</taxon>
        <taxon>Aves</taxon>
        <taxon>Neognathae</taxon>
        <taxon>Neoaves</taxon>
        <taxon>Telluraves</taxon>
        <taxon>Australaves</taxon>
        <taxon>Passeriformes</taxon>
        <taxon>Thamnophilidae</taxon>
        <taxon>Willisornis</taxon>
    </lineage>
</organism>
<accession>A0ABQ9CQ07</accession>
<protein>
    <recommendedName>
        <fullName evidence="5">Transmembrane protein 275</fullName>
    </recommendedName>
</protein>
<keyword evidence="4" id="KW-1185">Reference proteome</keyword>
<feature type="compositionally biased region" description="Polar residues" evidence="1">
    <location>
        <begin position="207"/>
        <end position="226"/>
    </location>
</feature>
<feature type="transmembrane region" description="Helical" evidence="2">
    <location>
        <begin position="150"/>
        <end position="170"/>
    </location>
</feature>
<proteinExistence type="predicted"/>
<evidence type="ECO:0000256" key="1">
    <source>
        <dbReference type="SAM" id="MobiDB-lite"/>
    </source>
</evidence>
<evidence type="ECO:0000256" key="2">
    <source>
        <dbReference type="SAM" id="Phobius"/>
    </source>
</evidence>
<dbReference type="Proteomes" id="UP001145742">
    <property type="component" value="Unassembled WGS sequence"/>
</dbReference>
<dbReference type="EMBL" id="WHWB01034715">
    <property type="protein sequence ID" value="KAJ7405330.1"/>
    <property type="molecule type" value="Genomic_DNA"/>
</dbReference>
<gene>
    <name evidence="3" type="ORF">WISP_139896</name>
</gene>
<evidence type="ECO:0000313" key="4">
    <source>
        <dbReference type="Proteomes" id="UP001145742"/>
    </source>
</evidence>
<feature type="transmembrane region" description="Helical" evidence="2">
    <location>
        <begin position="114"/>
        <end position="138"/>
    </location>
</feature>
<keyword evidence="2" id="KW-1133">Transmembrane helix</keyword>
<feature type="region of interest" description="Disordered" evidence="1">
    <location>
        <begin position="205"/>
        <end position="228"/>
    </location>
</feature>
<comment type="caution">
    <text evidence="3">The sequence shown here is derived from an EMBL/GenBank/DDBJ whole genome shotgun (WGS) entry which is preliminary data.</text>
</comment>
<evidence type="ECO:0008006" key="5">
    <source>
        <dbReference type="Google" id="ProtNLM"/>
    </source>
</evidence>
<name>A0ABQ9CQ07_9PASS</name>
<feature type="region of interest" description="Disordered" evidence="1">
    <location>
        <begin position="1"/>
        <end position="20"/>
    </location>
</feature>
<evidence type="ECO:0000313" key="3">
    <source>
        <dbReference type="EMBL" id="KAJ7405330.1"/>
    </source>
</evidence>
<reference evidence="3" key="1">
    <citation type="submission" date="2019-10" db="EMBL/GenBank/DDBJ databases">
        <authorList>
            <person name="Soares A.E.R."/>
            <person name="Aleixo A."/>
            <person name="Schneider P."/>
            <person name="Miyaki C.Y."/>
            <person name="Schneider M.P."/>
            <person name="Mello C."/>
            <person name="Vasconcelos A.T.R."/>
        </authorList>
    </citation>
    <scope>NUCLEOTIDE SEQUENCE</scope>
    <source>
        <tissue evidence="3">Muscle</tissue>
    </source>
</reference>
<sequence length="268" mass="28585">MLSKLAKGSLTTEDELENFPGPGLDALSVEMQYSGVEEPAVLGILRLEWWLENREKDFKAAGDQNYPSQHSVHTVRTEVTSETDLNMFSEKSSASLSQKPIQKKTRPPGLPSPALCCACGLCIMLAGINITLVGAFAFGTFLPVNNPPIIIGPILLVVAFTFFGACCICSRRPPAHGARKSKPGSNIGLIKPGNTAFEIETSEHTVQDTTAVQLSPTNSPISSKKSTPVHEAAKTCKLFTMEGNGPAAKYTTGGEAIQLNLPRDLAAS</sequence>
<keyword evidence="2" id="KW-0472">Membrane</keyword>
<keyword evidence="2" id="KW-0812">Transmembrane</keyword>